<dbReference type="PROSITE" id="PS50011">
    <property type="entry name" value="PROTEIN_KINASE_DOM"/>
    <property type="match status" value="1"/>
</dbReference>
<reference evidence="5" key="1">
    <citation type="submission" date="2025-08" db="UniProtKB">
        <authorList>
            <consortium name="RefSeq"/>
        </authorList>
    </citation>
    <scope>IDENTIFICATION</scope>
    <source>
        <tissue evidence="5">Gonad</tissue>
    </source>
</reference>
<feature type="domain" description="Protein kinase" evidence="3">
    <location>
        <begin position="339"/>
        <end position="615"/>
    </location>
</feature>
<keyword evidence="2" id="KW-1133">Transmembrane helix</keyword>
<accession>A0A6P4XX07</accession>
<gene>
    <name evidence="5" type="primary">LOC109464125</name>
</gene>
<dbReference type="Proteomes" id="UP000515135">
    <property type="component" value="Unplaced"/>
</dbReference>
<dbReference type="InterPro" id="IPR000719">
    <property type="entry name" value="Prot_kinase_dom"/>
</dbReference>
<dbReference type="SMART" id="SM00220">
    <property type="entry name" value="S_TKc"/>
    <property type="match status" value="1"/>
</dbReference>
<evidence type="ECO:0000313" key="5">
    <source>
        <dbReference type="RefSeq" id="XP_019616623.1"/>
    </source>
</evidence>
<name>A0A6P4XX07_BRABE</name>
<protein>
    <submittedName>
        <fullName evidence="5">Mitogen-activated protein kinase kinase kinase 19-like</fullName>
    </submittedName>
</protein>
<keyword evidence="2" id="KW-0472">Membrane</keyword>
<dbReference type="Pfam" id="PF00069">
    <property type="entry name" value="Pkinase"/>
    <property type="match status" value="1"/>
</dbReference>
<dbReference type="AlphaFoldDB" id="A0A6P4XX07"/>
<dbReference type="PANTHER" id="PTHR26392:SF92">
    <property type="entry name" value="PROTEIN KINASE DOMAIN-CONTAINING PROTEIN"/>
    <property type="match status" value="1"/>
</dbReference>
<dbReference type="PANTHER" id="PTHR26392">
    <property type="entry name" value="MITOGEN-ACTIVATED PROTEIN KINASE KINASE KINASE 7-RELATED"/>
    <property type="match status" value="1"/>
</dbReference>
<keyword evidence="4" id="KW-1185">Reference proteome</keyword>
<evidence type="ECO:0000259" key="3">
    <source>
        <dbReference type="PROSITE" id="PS50011"/>
    </source>
</evidence>
<evidence type="ECO:0000313" key="4">
    <source>
        <dbReference type="Proteomes" id="UP000515135"/>
    </source>
</evidence>
<dbReference type="GO" id="GO:0004672">
    <property type="term" value="F:protein kinase activity"/>
    <property type="evidence" value="ECO:0007669"/>
    <property type="project" value="InterPro"/>
</dbReference>
<dbReference type="OrthoDB" id="4062651at2759"/>
<dbReference type="InterPro" id="IPR008271">
    <property type="entry name" value="Ser/Thr_kinase_AS"/>
</dbReference>
<dbReference type="GeneID" id="109464125"/>
<dbReference type="KEGG" id="bbel:109464125"/>
<organism evidence="4 5">
    <name type="scientific">Branchiostoma belcheri</name>
    <name type="common">Amphioxus</name>
    <dbReference type="NCBI Taxonomy" id="7741"/>
    <lineage>
        <taxon>Eukaryota</taxon>
        <taxon>Metazoa</taxon>
        <taxon>Chordata</taxon>
        <taxon>Cephalochordata</taxon>
        <taxon>Leptocardii</taxon>
        <taxon>Amphioxiformes</taxon>
        <taxon>Branchiostomatidae</taxon>
        <taxon>Branchiostoma</taxon>
    </lineage>
</organism>
<dbReference type="Gene3D" id="1.10.510.10">
    <property type="entry name" value="Transferase(Phosphotransferase) domain 1"/>
    <property type="match status" value="1"/>
</dbReference>
<dbReference type="SUPFAM" id="SSF56112">
    <property type="entry name" value="Protein kinase-like (PK-like)"/>
    <property type="match status" value="1"/>
</dbReference>
<feature type="transmembrane region" description="Helical" evidence="2">
    <location>
        <begin position="187"/>
        <end position="212"/>
    </location>
</feature>
<dbReference type="RefSeq" id="XP_019616623.1">
    <property type="nucleotide sequence ID" value="XM_019761064.1"/>
</dbReference>
<evidence type="ECO:0000256" key="1">
    <source>
        <dbReference type="SAM" id="MobiDB-lite"/>
    </source>
</evidence>
<proteinExistence type="predicted"/>
<evidence type="ECO:0000256" key="2">
    <source>
        <dbReference type="SAM" id="Phobius"/>
    </source>
</evidence>
<dbReference type="InterPro" id="IPR011009">
    <property type="entry name" value="Kinase-like_dom_sf"/>
</dbReference>
<dbReference type="GO" id="GO:0005524">
    <property type="term" value="F:ATP binding"/>
    <property type="evidence" value="ECO:0007669"/>
    <property type="project" value="InterPro"/>
</dbReference>
<keyword evidence="2" id="KW-0812">Transmembrane</keyword>
<sequence>MKAKLHNANKTREEREIQAKAIKVRLEKFEQYAGQVMAGLSIQLKKQIAQAIPAMLDHMCSPETTAEIVTEAMKQAPILTKEDEKNWRDVRNTAVSLVSGLIEEKVQAWDSTNMYFDKMEHNLVNNFKKEFDLIDERHHEEIQKALDPDLKTVPDNTKRAAAAADEDDDDFSMTTGGKIALGVTAPLWIPLTVATGLSALVLGLPIIGIVAAKGNISEALEKSKFIKMYRNEESRRKYFEDLTKKASNAISENKELVALVERRLAKPITILTKLMEAIPNLVAADRNLLDVLAAESRGQDTLLLLYQPLVGGCRLLQGQLEMFRMKNLSKYLSLDRILKDNPKKIGSGQFGDVYKVTILADKKTIVGAVKVAKAPITVDTVTSFLQEKDNLRFLNHTNVLKYYATAASVHDGCLRVGIVTELCQGTLMEWLKDYKTPAKWGRDHAAMRRMYERSFSTIQNMGVQLCQGLSYIHGKGYIHRDLKADNILVTTDGTVKLADMGLTKKMADQTGTICGTPLYAAPEVFSENAEYNQSADIYSLGFLLLEMWYGVPVYEDPVFLKKVVDKITLPAQLSFQSQLPPIEPWQQLIKKCFQRDRNSRPSALACMKELKGMKI</sequence>
<dbReference type="PROSITE" id="PS00108">
    <property type="entry name" value="PROTEIN_KINASE_ST"/>
    <property type="match status" value="1"/>
</dbReference>
<feature type="region of interest" description="Disordered" evidence="1">
    <location>
        <begin position="150"/>
        <end position="169"/>
    </location>
</feature>